<evidence type="ECO:0000313" key="2">
    <source>
        <dbReference type="Proteomes" id="UP000031599"/>
    </source>
</evidence>
<evidence type="ECO:0008006" key="3">
    <source>
        <dbReference type="Google" id="ProtNLM"/>
    </source>
</evidence>
<organism evidence="1 2">
    <name type="scientific">Enhygromyxa salina</name>
    <dbReference type="NCBI Taxonomy" id="215803"/>
    <lineage>
        <taxon>Bacteria</taxon>
        <taxon>Pseudomonadati</taxon>
        <taxon>Myxococcota</taxon>
        <taxon>Polyangia</taxon>
        <taxon>Nannocystales</taxon>
        <taxon>Nannocystaceae</taxon>
        <taxon>Enhygromyxa</taxon>
    </lineage>
</organism>
<accession>A0A0C2A6R4</accession>
<gene>
    <name evidence="1" type="ORF">DB30_05987</name>
</gene>
<dbReference type="AlphaFoldDB" id="A0A0C2A6R4"/>
<reference evidence="1 2" key="1">
    <citation type="submission" date="2014-12" db="EMBL/GenBank/DDBJ databases">
        <title>Genome assembly of Enhygromyxa salina DSM 15201.</title>
        <authorList>
            <person name="Sharma G."/>
            <person name="Subramanian S."/>
        </authorList>
    </citation>
    <scope>NUCLEOTIDE SEQUENCE [LARGE SCALE GENOMIC DNA]</scope>
    <source>
        <strain evidence="1 2">DSM 15201</strain>
    </source>
</reference>
<evidence type="ECO:0000313" key="1">
    <source>
        <dbReference type="EMBL" id="KIG19083.1"/>
    </source>
</evidence>
<dbReference type="EMBL" id="JMCC02000006">
    <property type="protein sequence ID" value="KIG19083.1"/>
    <property type="molecule type" value="Genomic_DNA"/>
</dbReference>
<proteinExistence type="predicted"/>
<comment type="caution">
    <text evidence="1">The sequence shown here is derived from an EMBL/GenBank/DDBJ whole genome shotgun (WGS) entry which is preliminary data.</text>
</comment>
<protein>
    <recommendedName>
        <fullName evidence="3">Helix-turn-helix domain protein</fullName>
    </recommendedName>
</protein>
<dbReference type="RefSeq" id="WP_052546473.1">
    <property type="nucleotide sequence ID" value="NZ_JMCC02000006.1"/>
</dbReference>
<name>A0A0C2A6R4_9BACT</name>
<sequence>MAHAPPKTINTHELATRLGVHEKTIRRQSIGGQIPAHCYSKGGAYSSYRFFVTAVEYLCDHGDWPDQAAMARFGRSRRTEVVDSWDRAGLLAGLHLGGLGAALSGIEDTKVLYQALALEAERRNRKGAMALMRARLAELEVGEADAA</sequence>
<dbReference type="Proteomes" id="UP000031599">
    <property type="component" value="Unassembled WGS sequence"/>
</dbReference>